<dbReference type="SUPFAM" id="SSF52047">
    <property type="entry name" value="RNI-like"/>
    <property type="match status" value="1"/>
</dbReference>
<sequence>MASRWQSRFRLSTIPSAMDFPLELEREILETAAELHPQTIPSLLLVSHHVHEWIERIQYSTFISGHEPSVPSLNLLRNAVQSQSRPASFFHDRVHHLYFDILGAQDKEILLVCRGVKSLTIIRIRPFSSPRILPILGAMKLQRLSLSLKELFAGMEFIDLTLPLFSFITHLETFDFSEIISKDFPGFSCSSLALLPALTHLAFDANVGTAFLPVATEIFGSCRKLEVLVGINRYPIHFHDGGMISIDDARFVYMQRRHFEHAADWLAGTRGGLDFWARADAFIAKKRRGEIRPIMVWQCKRTGSGFSSSVWSANKDLEPNLNNLKDQEKTHGRLWGALSRTGASGEMGQRGPTEITCFDRTAPAGVMADSISVSVDQVLTETLKSKSCPRGNHSINSPNRYLASYGGPALSWDPEYFWTVSVTTTASDAADSSHFVMSVPMVPYSDTMISWQPEWDESEQIEQNGYGFPPVLLAASGLFAVAICEILLRLPTRQLLPVPDHLGEKKKEKEDA</sequence>
<evidence type="ECO:0000313" key="1">
    <source>
        <dbReference type="EMBL" id="KAJ7734184.1"/>
    </source>
</evidence>
<keyword evidence="2" id="KW-1185">Reference proteome</keyword>
<dbReference type="Proteomes" id="UP001215280">
    <property type="component" value="Unassembled WGS sequence"/>
</dbReference>
<protein>
    <submittedName>
        <fullName evidence="1">Uncharacterized protein</fullName>
    </submittedName>
</protein>
<dbReference type="AlphaFoldDB" id="A0AAD7MV93"/>
<gene>
    <name evidence="1" type="ORF">DFH07DRAFT_780408</name>
</gene>
<proteinExistence type="predicted"/>
<reference evidence="1" key="1">
    <citation type="submission" date="2023-03" db="EMBL/GenBank/DDBJ databases">
        <title>Massive genome expansion in bonnet fungi (Mycena s.s.) driven by repeated elements and novel gene families across ecological guilds.</title>
        <authorList>
            <consortium name="Lawrence Berkeley National Laboratory"/>
            <person name="Harder C.B."/>
            <person name="Miyauchi S."/>
            <person name="Viragh M."/>
            <person name="Kuo A."/>
            <person name="Thoen E."/>
            <person name="Andreopoulos B."/>
            <person name="Lu D."/>
            <person name="Skrede I."/>
            <person name="Drula E."/>
            <person name="Henrissat B."/>
            <person name="Morin E."/>
            <person name="Kohler A."/>
            <person name="Barry K."/>
            <person name="LaButti K."/>
            <person name="Morin E."/>
            <person name="Salamov A."/>
            <person name="Lipzen A."/>
            <person name="Mereny Z."/>
            <person name="Hegedus B."/>
            <person name="Baldrian P."/>
            <person name="Stursova M."/>
            <person name="Weitz H."/>
            <person name="Taylor A."/>
            <person name="Grigoriev I.V."/>
            <person name="Nagy L.G."/>
            <person name="Martin F."/>
            <person name="Kauserud H."/>
        </authorList>
    </citation>
    <scope>NUCLEOTIDE SEQUENCE</scope>
    <source>
        <strain evidence="1">CBHHK188m</strain>
    </source>
</reference>
<comment type="caution">
    <text evidence="1">The sequence shown here is derived from an EMBL/GenBank/DDBJ whole genome shotgun (WGS) entry which is preliminary data.</text>
</comment>
<accession>A0AAD7MV93</accession>
<organism evidence="1 2">
    <name type="scientific">Mycena maculata</name>
    <dbReference type="NCBI Taxonomy" id="230809"/>
    <lineage>
        <taxon>Eukaryota</taxon>
        <taxon>Fungi</taxon>
        <taxon>Dikarya</taxon>
        <taxon>Basidiomycota</taxon>
        <taxon>Agaricomycotina</taxon>
        <taxon>Agaricomycetes</taxon>
        <taxon>Agaricomycetidae</taxon>
        <taxon>Agaricales</taxon>
        <taxon>Marasmiineae</taxon>
        <taxon>Mycenaceae</taxon>
        <taxon>Mycena</taxon>
    </lineage>
</organism>
<evidence type="ECO:0000313" key="2">
    <source>
        <dbReference type="Proteomes" id="UP001215280"/>
    </source>
</evidence>
<name>A0AAD7MV93_9AGAR</name>
<dbReference type="EMBL" id="JARJLG010000163">
    <property type="protein sequence ID" value="KAJ7734184.1"/>
    <property type="molecule type" value="Genomic_DNA"/>
</dbReference>